<protein>
    <recommendedName>
        <fullName evidence="3">DUF1080 domain-containing protein</fullName>
    </recommendedName>
</protein>
<evidence type="ECO:0000256" key="1">
    <source>
        <dbReference type="SAM" id="MobiDB-lite"/>
    </source>
</evidence>
<dbReference type="EMBL" id="BARS01003164">
    <property type="protein sequence ID" value="GAF78549.1"/>
    <property type="molecule type" value="Genomic_DNA"/>
</dbReference>
<feature type="compositionally biased region" description="Basic and acidic residues" evidence="1">
    <location>
        <begin position="38"/>
        <end position="47"/>
    </location>
</feature>
<gene>
    <name evidence="2" type="ORF">S01H1_06094</name>
</gene>
<dbReference type="AlphaFoldDB" id="X0SC12"/>
<feature type="region of interest" description="Disordered" evidence="1">
    <location>
        <begin position="29"/>
        <end position="59"/>
    </location>
</feature>
<evidence type="ECO:0000313" key="2">
    <source>
        <dbReference type="EMBL" id="GAF78549.1"/>
    </source>
</evidence>
<name>X0SC12_9ZZZZ</name>
<feature type="non-terminal residue" evidence="2">
    <location>
        <position position="59"/>
    </location>
</feature>
<accession>X0SC12</accession>
<sequence>MAATVLACCLLAGCGGMVEVDTDQPEVVRPSVAPPRAEPTRPAEPEWRPLFNGTDLTGW</sequence>
<evidence type="ECO:0008006" key="3">
    <source>
        <dbReference type="Google" id="ProtNLM"/>
    </source>
</evidence>
<organism evidence="2">
    <name type="scientific">marine sediment metagenome</name>
    <dbReference type="NCBI Taxonomy" id="412755"/>
    <lineage>
        <taxon>unclassified sequences</taxon>
        <taxon>metagenomes</taxon>
        <taxon>ecological metagenomes</taxon>
    </lineage>
</organism>
<proteinExistence type="predicted"/>
<dbReference type="Gene3D" id="2.60.120.560">
    <property type="entry name" value="Exo-inulinase, domain 1"/>
    <property type="match status" value="1"/>
</dbReference>
<reference evidence="2" key="1">
    <citation type="journal article" date="2014" name="Front. Microbiol.">
        <title>High frequency of phylogenetically diverse reductive dehalogenase-homologous genes in deep subseafloor sedimentary metagenomes.</title>
        <authorList>
            <person name="Kawai M."/>
            <person name="Futagami T."/>
            <person name="Toyoda A."/>
            <person name="Takaki Y."/>
            <person name="Nishi S."/>
            <person name="Hori S."/>
            <person name="Arai W."/>
            <person name="Tsubouchi T."/>
            <person name="Morono Y."/>
            <person name="Uchiyama I."/>
            <person name="Ito T."/>
            <person name="Fujiyama A."/>
            <person name="Inagaki F."/>
            <person name="Takami H."/>
        </authorList>
    </citation>
    <scope>NUCLEOTIDE SEQUENCE</scope>
    <source>
        <strain evidence="2">Expedition CK06-06</strain>
    </source>
</reference>
<comment type="caution">
    <text evidence="2">The sequence shown here is derived from an EMBL/GenBank/DDBJ whole genome shotgun (WGS) entry which is preliminary data.</text>
</comment>